<keyword evidence="11" id="KW-1185">Reference proteome</keyword>
<dbReference type="RefSeq" id="WP_190351323.1">
    <property type="nucleotide sequence ID" value="NZ_JACJPY010000037.1"/>
</dbReference>
<dbReference type="EMBL" id="JACJPY010000037">
    <property type="protein sequence ID" value="MBD2150952.1"/>
    <property type="molecule type" value="Genomic_DNA"/>
</dbReference>
<evidence type="ECO:0000256" key="1">
    <source>
        <dbReference type="ARBA" id="ARBA00004417"/>
    </source>
</evidence>
<dbReference type="InterPro" id="IPR005890">
    <property type="entry name" value="NO3_transporter_ATP-bd-like"/>
</dbReference>
<feature type="domain" description="ABC transporter" evidence="9">
    <location>
        <begin position="23"/>
        <end position="267"/>
    </location>
</feature>
<dbReference type="InterPro" id="IPR017871">
    <property type="entry name" value="ABC_transporter-like_CS"/>
</dbReference>
<dbReference type="InterPro" id="IPR003593">
    <property type="entry name" value="AAA+_ATPase"/>
</dbReference>
<dbReference type="GO" id="GO:0005524">
    <property type="term" value="F:ATP binding"/>
    <property type="evidence" value="ECO:0007669"/>
    <property type="project" value="UniProtKB-KW"/>
</dbReference>
<dbReference type="PANTHER" id="PTHR42788:SF7">
    <property type="entry name" value="NITRATE ABC TRANSPORTER ATP-BINDING PROTEIN"/>
    <property type="match status" value="1"/>
</dbReference>
<sequence length="294" mass="32675">MEKSSEESGALLEADSAIDNAQISIQNVSMVYRGRSGWINKITKRTSKDYVALSDINFDIAPNTFVTIIGPSGCGKSTLLSLIAGLTMPTSGAVFVNGDRIYKPGPDRGVVFQNYALMPWLTVAENLHFAIETVYPQMSLADRKSRVYEYIELVGLKGAEKKHPHELSGGMKQRVGIARALAIDPEILLMDEPFGALDALTRGFLQDEVARIWEQKRKTVVMITHSIEEALLLSDKIVMMKRGPAAGIDEILDVNFPRPRSRENLDQQAGYHDLKAEMEDHLMRETRAVEAARI</sequence>
<dbReference type="Proteomes" id="UP000631421">
    <property type="component" value="Unassembled WGS sequence"/>
</dbReference>
<evidence type="ECO:0000256" key="2">
    <source>
        <dbReference type="ARBA" id="ARBA00009440"/>
    </source>
</evidence>
<dbReference type="PROSITE" id="PS00211">
    <property type="entry name" value="ABC_TRANSPORTER_1"/>
    <property type="match status" value="1"/>
</dbReference>
<reference evidence="10" key="2">
    <citation type="submission" date="2020-08" db="EMBL/GenBank/DDBJ databases">
        <authorList>
            <person name="Chen M."/>
            <person name="Teng W."/>
            <person name="Zhao L."/>
            <person name="Hu C."/>
            <person name="Zhou Y."/>
            <person name="Han B."/>
            <person name="Song L."/>
            <person name="Shu W."/>
        </authorList>
    </citation>
    <scope>NUCLEOTIDE SEQUENCE</scope>
    <source>
        <strain evidence="10">FACHB-1277</strain>
    </source>
</reference>
<proteinExistence type="inferred from homology"/>
<dbReference type="GO" id="GO:0015112">
    <property type="term" value="F:nitrate transmembrane transporter activity"/>
    <property type="evidence" value="ECO:0007669"/>
    <property type="project" value="InterPro"/>
</dbReference>
<dbReference type="InterPro" id="IPR027417">
    <property type="entry name" value="P-loop_NTPase"/>
</dbReference>
<dbReference type="CDD" id="cd03293">
    <property type="entry name" value="ABC_NrtD_SsuB_transporters"/>
    <property type="match status" value="1"/>
</dbReference>
<protein>
    <submittedName>
        <fullName evidence="10">ABC transporter ATP-binding protein</fullName>
    </submittedName>
</protein>
<evidence type="ECO:0000313" key="10">
    <source>
        <dbReference type="EMBL" id="MBD2150952.1"/>
    </source>
</evidence>
<gene>
    <name evidence="10" type="ORF">H6F44_12605</name>
</gene>
<dbReference type="GO" id="GO:0016887">
    <property type="term" value="F:ATP hydrolysis activity"/>
    <property type="evidence" value="ECO:0007669"/>
    <property type="project" value="InterPro"/>
</dbReference>
<comment type="caution">
    <text evidence="10">The sequence shown here is derived from an EMBL/GenBank/DDBJ whole genome shotgun (WGS) entry which is preliminary data.</text>
</comment>
<keyword evidence="7" id="KW-1278">Translocase</keyword>
<dbReference type="Gene3D" id="3.40.50.300">
    <property type="entry name" value="P-loop containing nucleotide triphosphate hydrolases"/>
    <property type="match status" value="1"/>
</dbReference>
<keyword evidence="5" id="KW-0547">Nucleotide-binding</keyword>
<evidence type="ECO:0000256" key="7">
    <source>
        <dbReference type="ARBA" id="ARBA00022967"/>
    </source>
</evidence>
<keyword evidence="8" id="KW-0472">Membrane</keyword>
<evidence type="ECO:0000256" key="3">
    <source>
        <dbReference type="ARBA" id="ARBA00022448"/>
    </source>
</evidence>
<comment type="similarity">
    <text evidence="2">Belongs to the ABC transporter superfamily. Nitrate/nitrite/cyanate uptake transporter (NitT) (TC 3.A.1.16) family.</text>
</comment>
<reference evidence="10" key="1">
    <citation type="journal article" date="2015" name="ISME J.">
        <title>Draft Genome Sequence of Streptomyces incarnatus NRRL8089, which Produces the Nucleoside Antibiotic Sinefungin.</title>
        <authorList>
            <person name="Oshima K."/>
            <person name="Hattori M."/>
            <person name="Shimizu H."/>
            <person name="Fukuda K."/>
            <person name="Nemoto M."/>
            <person name="Inagaki K."/>
            <person name="Tamura T."/>
        </authorList>
    </citation>
    <scope>NUCLEOTIDE SEQUENCE</scope>
    <source>
        <strain evidence="10">FACHB-1277</strain>
    </source>
</reference>
<dbReference type="SMART" id="SM00382">
    <property type="entry name" value="AAA"/>
    <property type="match status" value="1"/>
</dbReference>
<evidence type="ECO:0000313" key="11">
    <source>
        <dbReference type="Proteomes" id="UP000631421"/>
    </source>
</evidence>
<dbReference type="NCBIfam" id="TIGR01184">
    <property type="entry name" value="ntrCD"/>
    <property type="match status" value="1"/>
</dbReference>
<accession>A0A926Z6S0</accession>
<dbReference type="Pfam" id="PF00005">
    <property type="entry name" value="ABC_tran"/>
    <property type="match status" value="1"/>
</dbReference>
<dbReference type="PROSITE" id="PS50893">
    <property type="entry name" value="ABC_TRANSPORTER_2"/>
    <property type="match status" value="1"/>
</dbReference>
<dbReference type="InterPro" id="IPR003439">
    <property type="entry name" value="ABC_transporter-like_ATP-bd"/>
</dbReference>
<dbReference type="PANTHER" id="PTHR42788">
    <property type="entry name" value="TAURINE IMPORT ATP-BINDING PROTEIN-RELATED"/>
    <property type="match status" value="1"/>
</dbReference>
<keyword evidence="6 10" id="KW-0067">ATP-binding</keyword>
<dbReference type="AlphaFoldDB" id="A0A926Z6S0"/>
<evidence type="ECO:0000256" key="8">
    <source>
        <dbReference type="ARBA" id="ARBA00023136"/>
    </source>
</evidence>
<keyword evidence="3" id="KW-0813">Transport</keyword>
<dbReference type="InterPro" id="IPR050166">
    <property type="entry name" value="ABC_transporter_ATP-bind"/>
</dbReference>
<evidence type="ECO:0000256" key="6">
    <source>
        <dbReference type="ARBA" id="ARBA00022840"/>
    </source>
</evidence>
<dbReference type="GO" id="GO:0005886">
    <property type="term" value="C:plasma membrane"/>
    <property type="evidence" value="ECO:0007669"/>
    <property type="project" value="UniProtKB-SubCell"/>
</dbReference>
<evidence type="ECO:0000256" key="4">
    <source>
        <dbReference type="ARBA" id="ARBA00022475"/>
    </source>
</evidence>
<organism evidence="10 11">
    <name type="scientific">Pseudanabaena cinerea FACHB-1277</name>
    <dbReference type="NCBI Taxonomy" id="2949581"/>
    <lineage>
        <taxon>Bacteria</taxon>
        <taxon>Bacillati</taxon>
        <taxon>Cyanobacteriota</taxon>
        <taxon>Cyanophyceae</taxon>
        <taxon>Pseudanabaenales</taxon>
        <taxon>Pseudanabaenaceae</taxon>
        <taxon>Pseudanabaena</taxon>
        <taxon>Pseudanabaena cinerea</taxon>
    </lineage>
</organism>
<evidence type="ECO:0000256" key="5">
    <source>
        <dbReference type="ARBA" id="ARBA00022741"/>
    </source>
</evidence>
<evidence type="ECO:0000259" key="9">
    <source>
        <dbReference type="PROSITE" id="PS50893"/>
    </source>
</evidence>
<dbReference type="SUPFAM" id="SSF52540">
    <property type="entry name" value="P-loop containing nucleoside triphosphate hydrolases"/>
    <property type="match status" value="1"/>
</dbReference>
<name>A0A926Z6S0_9CYAN</name>
<keyword evidence="4" id="KW-1003">Cell membrane</keyword>
<comment type="subcellular location">
    <subcellularLocation>
        <location evidence="1">Cell inner membrane</location>
        <topology evidence="1">Peripheral membrane protein</topology>
    </subcellularLocation>
</comment>